<dbReference type="EMBL" id="CALNXI010003336">
    <property type="protein sequence ID" value="CAH3192940.1"/>
    <property type="molecule type" value="Genomic_DNA"/>
</dbReference>
<feature type="non-terminal residue" evidence="1">
    <location>
        <position position="1"/>
    </location>
</feature>
<reference evidence="1 2" key="1">
    <citation type="submission" date="2022-05" db="EMBL/GenBank/DDBJ databases">
        <authorList>
            <consortium name="Genoscope - CEA"/>
            <person name="William W."/>
        </authorList>
    </citation>
    <scope>NUCLEOTIDE SEQUENCE [LARGE SCALE GENOMIC DNA]</scope>
</reference>
<evidence type="ECO:0000313" key="1">
    <source>
        <dbReference type="EMBL" id="CAH3192940.1"/>
    </source>
</evidence>
<name>A0ABN8SRN4_9CNID</name>
<accession>A0ABN8SRN4</accession>
<comment type="caution">
    <text evidence="1">The sequence shown here is derived from an EMBL/GenBank/DDBJ whole genome shotgun (WGS) entry which is preliminary data.</text>
</comment>
<sequence length="71" mass="7818">YQYILKPLEPLNTYWTITGLLSAKRILLLVVLTVCNFGENCEGLKPLPTRPATLASRIPALTCNCSHTGIC</sequence>
<keyword evidence="2" id="KW-1185">Reference proteome</keyword>
<protein>
    <submittedName>
        <fullName evidence="1">Uncharacterized protein</fullName>
    </submittedName>
</protein>
<evidence type="ECO:0000313" key="2">
    <source>
        <dbReference type="Proteomes" id="UP001159427"/>
    </source>
</evidence>
<dbReference type="Proteomes" id="UP001159427">
    <property type="component" value="Unassembled WGS sequence"/>
</dbReference>
<proteinExistence type="predicted"/>
<gene>
    <name evidence="1" type="ORF">PEVE_00024880</name>
</gene>
<organism evidence="1 2">
    <name type="scientific">Porites evermanni</name>
    <dbReference type="NCBI Taxonomy" id="104178"/>
    <lineage>
        <taxon>Eukaryota</taxon>
        <taxon>Metazoa</taxon>
        <taxon>Cnidaria</taxon>
        <taxon>Anthozoa</taxon>
        <taxon>Hexacorallia</taxon>
        <taxon>Scleractinia</taxon>
        <taxon>Fungiina</taxon>
        <taxon>Poritidae</taxon>
        <taxon>Porites</taxon>
    </lineage>
</organism>